<dbReference type="Pfam" id="PF21854">
    <property type="entry name" value="Treslin_N"/>
    <property type="match status" value="1"/>
</dbReference>
<dbReference type="Proteomes" id="UP000077051">
    <property type="component" value="Unassembled WGS sequence"/>
</dbReference>
<feature type="compositionally biased region" description="Acidic residues" evidence="1">
    <location>
        <begin position="1140"/>
        <end position="1153"/>
    </location>
</feature>
<evidence type="ECO:0000313" key="4">
    <source>
        <dbReference type="Proteomes" id="UP000077051"/>
    </source>
</evidence>
<dbReference type="STRING" id="747725.A0A168HUZ2"/>
<feature type="compositionally biased region" description="Acidic residues" evidence="1">
    <location>
        <begin position="151"/>
        <end position="163"/>
    </location>
</feature>
<dbReference type="Gene3D" id="1.20.58.2130">
    <property type="match status" value="1"/>
</dbReference>
<evidence type="ECO:0000313" key="3">
    <source>
        <dbReference type="EMBL" id="OAC99217.1"/>
    </source>
</evidence>
<feature type="region of interest" description="Disordered" evidence="1">
    <location>
        <begin position="151"/>
        <end position="179"/>
    </location>
</feature>
<evidence type="ECO:0000256" key="1">
    <source>
        <dbReference type="SAM" id="MobiDB-lite"/>
    </source>
</evidence>
<dbReference type="AlphaFoldDB" id="A0A168HUZ2"/>
<protein>
    <recommendedName>
        <fullName evidence="2">Treslin N-terminal domain-containing protein</fullName>
    </recommendedName>
</protein>
<feature type="compositionally biased region" description="Polar residues" evidence="1">
    <location>
        <begin position="1095"/>
        <end position="1106"/>
    </location>
</feature>
<name>A0A168HUZ2_MUCCL</name>
<feature type="compositionally biased region" description="Acidic residues" evidence="1">
    <location>
        <begin position="1080"/>
        <end position="1092"/>
    </location>
</feature>
<evidence type="ECO:0000259" key="2">
    <source>
        <dbReference type="Pfam" id="PF21854"/>
    </source>
</evidence>
<sequence length="1161" mass="131475">MASASKIVFLIDEQSIISGKVQLDHLKLSIMRILLYYRSQQQHVLWGYRFFSTQTRYSAHSVRHFYTMDQDSFSRIDREYQKRNDDRPATAIIGAPIMRIKQALKEILGDFQWQNTDLSTSGPEKNYLFLLTACPSSGIDMIRFFVTPVNDDDDDDDDDDDNNSVDGSGQKQQQAAVHSKKSTVASFEVSKYFQRLKDELTTTLLKSYQQNHISLNIIDTDFKFISSNAHTRFMNRLIHQGFVSCFDQFDGNYILYQKLIRRNDLYGHSFFAEFANILPSKRHTAVHTQVPCWKGPFKTKTGKSLGNFALYPSIRGANYQPSALAFIKEIRTVDVVHASQFSVSWLLHKSAQHAIVDYKFTYQQGESSSAFNVILDELYAKQSILIAELVPTGDYKHTAQKVCIEPYSRCSASLRFLNVDHLPPTLHLKNVLVDQDYPIGPSLDSSKLCMDMPQAPLQPERRTLGLFASIPSFITKLADNDESYSHDSQRDDSFADTPEIRVETIADPVVVHFPSTVDAFGQELKKTYLETLYTRETFMDATIIRIGKCIDHLLQNNHSRQDIVASIFDYTMPSNDLDMKHNNEIPNAKHAPNSSNCTLEQTYQYAWWKEVQSSAHGVPDFERMSCVALKLREAQLQTINYCFICKLTNDPRQLEVYSRDPFEEARNFFSKMVVMLSMNDHISDFFATLDSEEGAQAIKKRDPCALNDHAFAQVLAKRFSELSDLVDYFKESAGADDMASLPSLDLADDLLDDDDDFQLQQELQPYTPLPQSTASSSKPPRVESRTLSNTRIVKPNHPPKKTTVKATSSVNLEPKLAKTFMPQKITRSSSNTLDSFYKRMVNLAPSTSASNEPHRGEATKDSIAKMKRAAVHGKATMKRAGSFTKSALSPRRPKRTVSMLSQAPQETGTVIMRRDNSIPNPETTPRTSLNRYLGTNLFADYSEACPSPTSKTSPTTSGIAAAAATAAAAGSAYLQSEYPQAPKTPQGTSSRFRKIMMDRTPHRHENDENDLDEFSVRLSSQENHLPPYTPRTAARRERDRIDRSEGHPARDLTMKFQNIKKEEENERNNPVIKRKRDIFAEDDDDEDEDDDRENTNPLSNGPTFTASRPVVKRSKTFDFNDFYNNALETPPIQFGQPLGIDDDDDDDDSDDLDGYFGLGGR</sequence>
<feature type="compositionally biased region" description="Polar residues" evidence="1">
    <location>
        <begin position="164"/>
        <end position="176"/>
    </location>
</feature>
<feature type="region of interest" description="Disordered" evidence="1">
    <location>
        <begin position="1019"/>
        <end position="1109"/>
    </location>
</feature>
<keyword evidence="4" id="KW-1185">Reference proteome</keyword>
<comment type="caution">
    <text evidence="3">The sequence shown here is derived from an EMBL/GenBank/DDBJ whole genome shotgun (WGS) entry which is preliminary data.</text>
</comment>
<feature type="region of interest" description="Disordered" evidence="1">
    <location>
        <begin position="874"/>
        <end position="901"/>
    </location>
</feature>
<feature type="compositionally biased region" description="Polar residues" evidence="1">
    <location>
        <begin position="764"/>
        <end position="778"/>
    </location>
</feature>
<proteinExistence type="predicted"/>
<feature type="domain" description="Treslin N-terminal" evidence="2">
    <location>
        <begin position="6"/>
        <end position="119"/>
    </location>
</feature>
<accession>A0A168HUZ2</accession>
<feature type="region of interest" description="Disordered" evidence="1">
    <location>
        <begin position="1125"/>
        <end position="1161"/>
    </location>
</feature>
<reference evidence="3 4" key="1">
    <citation type="submission" date="2015-06" db="EMBL/GenBank/DDBJ databases">
        <title>Expansion of signal transduction pathways in fungi by whole-genome duplication.</title>
        <authorList>
            <consortium name="DOE Joint Genome Institute"/>
            <person name="Corrochano L.M."/>
            <person name="Kuo A."/>
            <person name="Marcet-Houben M."/>
            <person name="Polaino S."/>
            <person name="Salamov A."/>
            <person name="Villalobos J.M."/>
            <person name="Alvarez M.I."/>
            <person name="Avalos J."/>
            <person name="Benito E.P."/>
            <person name="Benoit I."/>
            <person name="Burger G."/>
            <person name="Camino L.P."/>
            <person name="Canovas D."/>
            <person name="Cerda-Olmedo E."/>
            <person name="Cheng J.-F."/>
            <person name="Dominguez A."/>
            <person name="Elias M."/>
            <person name="Eslava A.P."/>
            <person name="Glaser F."/>
            <person name="Grimwood J."/>
            <person name="Gutierrez G."/>
            <person name="Heitman J."/>
            <person name="Henrissat B."/>
            <person name="Iturriaga E.A."/>
            <person name="Lang B.F."/>
            <person name="Lavin J.L."/>
            <person name="Lee S."/>
            <person name="Li W."/>
            <person name="Lindquist E."/>
            <person name="Lopez-Garcia S."/>
            <person name="Luque E.M."/>
            <person name="Marcos A.T."/>
            <person name="Martin J."/>
            <person name="Mccluskey K."/>
            <person name="Medina H.R."/>
            <person name="Miralles-Duran A."/>
            <person name="Miyazaki A."/>
            <person name="Munoz-Torres E."/>
            <person name="Oguiza J.A."/>
            <person name="Ohm R."/>
            <person name="Olmedo M."/>
            <person name="Orejas M."/>
            <person name="Ortiz-Castellanos L."/>
            <person name="Pisabarro A.G."/>
            <person name="Rodriguez-Romero J."/>
            <person name="Ruiz-Herrera J."/>
            <person name="Ruiz-Vazquez R."/>
            <person name="Sanz C."/>
            <person name="Schackwitz W."/>
            <person name="Schmutz J."/>
            <person name="Shahriari M."/>
            <person name="Shelest E."/>
            <person name="Silva-Franco F."/>
            <person name="Soanes D."/>
            <person name="Syed K."/>
            <person name="Tagua V.G."/>
            <person name="Talbot N.J."/>
            <person name="Thon M."/>
            <person name="De Vries R.P."/>
            <person name="Wiebenga A."/>
            <person name="Yadav J.S."/>
            <person name="Braun E.L."/>
            <person name="Baker S."/>
            <person name="Garre V."/>
            <person name="Horwitz B."/>
            <person name="Torres-Martinez S."/>
            <person name="Idnurm A."/>
            <person name="Herrera-Estrella A."/>
            <person name="Gabaldon T."/>
            <person name="Grigoriev I.V."/>
        </authorList>
    </citation>
    <scope>NUCLEOTIDE SEQUENCE [LARGE SCALE GENOMIC DNA]</scope>
    <source>
        <strain evidence="3 4">CBS 277.49</strain>
    </source>
</reference>
<feature type="region of interest" description="Disordered" evidence="1">
    <location>
        <begin position="764"/>
        <end position="807"/>
    </location>
</feature>
<dbReference type="InterPro" id="IPR053919">
    <property type="entry name" value="Treslin_N"/>
</dbReference>
<dbReference type="OrthoDB" id="2144998at2759"/>
<dbReference type="VEuPathDB" id="FungiDB:MUCCIDRAFT_166661"/>
<organism evidence="3 4">
    <name type="scientific">Mucor lusitanicus CBS 277.49</name>
    <dbReference type="NCBI Taxonomy" id="747725"/>
    <lineage>
        <taxon>Eukaryota</taxon>
        <taxon>Fungi</taxon>
        <taxon>Fungi incertae sedis</taxon>
        <taxon>Mucoromycota</taxon>
        <taxon>Mucoromycotina</taxon>
        <taxon>Mucoromycetes</taxon>
        <taxon>Mucorales</taxon>
        <taxon>Mucorineae</taxon>
        <taxon>Mucoraceae</taxon>
        <taxon>Mucor</taxon>
    </lineage>
</organism>
<gene>
    <name evidence="3" type="ORF">MUCCIDRAFT_166661</name>
</gene>
<dbReference type="EMBL" id="AMYB01000008">
    <property type="protein sequence ID" value="OAC99217.1"/>
    <property type="molecule type" value="Genomic_DNA"/>
</dbReference>
<feature type="compositionally biased region" description="Basic and acidic residues" evidence="1">
    <location>
        <begin position="1034"/>
        <end position="1067"/>
    </location>
</feature>